<reference evidence="2" key="1">
    <citation type="submission" date="2022-04" db="EMBL/GenBank/DDBJ databases">
        <title>Complete genome sequence of a cyanobacterium, Nostoc sp. SO-36, isolated in Antarctica.</title>
        <authorList>
            <person name="Kanesaki Y."/>
            <person name="Effendi D."/>
            <person name="Sakamoto T."/>
            <person name="Ohtani S."/>
            <person name="Awai K."/>
        </authorList>
    </citation>
    <scope>NUCLEOTIDE SEQUENCE</scope>
    <source>
        <strain evidence="2">SO-36</strain>
    </source>
</reference>
<dbReference type="Proteomes" id="UP001055453">
    <property type="component" value="Chromosome"/>
</dbReference>
<dbReference type="Pfam" id="PF01610">
    <property type="entry name" value="DDE_Tnp_ISL3"/>
    <property type="match status" value="1"/>
</dbReference>
<protein>
    <recommendedName>
        <fullName evidence="1">Transposase IS204/IS1001/IS1096/IS1165 DDE domain-containing protein</fullName>
    </recommendedName>
</protein>
<proteinExistence type="predicted"/>
<feature type="domain" description="Transposase IS204/IS1001/IS1096/IS1165 DDE" evidence="1">
    <location>
        <begin position="4"/>
        <end position="51"/>
    </location>
</feature>
<dbReference type="InterPro" id="IPR002560">
    <property type="entry name" value="Transposase_DDE"/>
</dbReference>
<evidence type="ECO:0000259" key="1">
    <source>
        <dbReference type="Pfam" id="PF01610"/>
    </source>
</evidence>
<sequence length="54" mass="6287">MLVEVSIDLWSPYKSLVEDLTPNAKITADSFHVMKQVNYELDRMRKTEKKAVMS</sequence>
<keyword evidence="3" id="KW-1185">Reference proteome</keyword>
<gene>
    <name evidence="2" type="ORF">ANSO36C_40790</name>
</gene>
<dbReference type="EMBL" id="AP025732">
    <property type="protein sequence ID" value="BDI18277.1"/>
    <property type="molecule type" value="Genomic_DNA"/>
</dbReference>
<evidence type="ECO:0000313" key="2">
    <source>
        <dbReference type="EMBL" id="BDI18277.1"/>
    </source>
</evidence>
<accession>A0ABM7Z5D7</accession>
<organism evidence="2 3">
    <name type="scientific">Nostoc cf. commune SO-36</name>
    <dbReference type="NCBI Taxonomy" id="449208"/>
    <lineage>
        <taxon>Bacteria</taxon>
        <taxon>Bacillati</taxon>
        <taxon>Cyanobacteriota</taxon>
        <taxon>Cyanophyceae</taxon>
        <taxon>Nostocales</taxon>
        <taxon>Nostocaceae</taxon>
        <taxon>Nostoc</taxon>
    </lineage>
</organism>
<name>A0ABM7Z5D7_NOSCO</name>
<evidence type="ECO:0000313" key="3">
    <source>
        <dbReference type="Proteomes" id="UP001055453"/>
    </source>
</evidence>